<dbReference type="Proteomes" id="UP000004394">
    <property type="component" value="Unassembled WGS sequence"/>
</dbReference>
<keyword evidence="3" id="KW-1185">Reference proteome</keyword>
<dbReference type="AlphaFoldDB" id="E0NRY0"/>
<evidence type="ECO:0000313" key="2">
    <source>
        <dbReference type="EMBL" id="EFM02119.1"/>
    </source>
</evidence>
<reference evidence="2" key="1">
    <citation type="submission" date="2010-07" db="EMBL/GenBank/DDBJ databases">
        <authorList>
            <person name="Muzny D."/>
            <person name="Qin X."/>
            <person name="Deng J."/>
            <person name="Jiang H."/>
            <person name="Liu Y."/>
            <person name="Qu J."/>
            <person name="Song X.-Z."/>
            <person name="Zhang L."/>
            <person name="Thornton R."/>
            <person name="Coyle M."/>
            <person name="Francisco L."/>
            <person name="Jackson L."/>
            <person name="Javaid M."/>
            <person name="Korchina V."/>
            <person name="Kovar C."/>
            <person name="Mata R."/>
            <person name="Mathew T."/>
            <person name="Ngo R."/>
            <person name="Nguyen L."/>
            <person name="Nguyen N."/>
            <person name="Okwuonu G."/>
            <person name="Ongeri F."/>
            <person name="Pham C."/>
            <person name="Simmons D."/>
            <person name="Wilczek-Boney K."/>
            <person name="Hale W."/>
            <person name="Jakkamsetti A."/>
            <person name="Pham P."/>
            <person name="Ruth R."/>
            <person name="San Lucas F."/>
            <person name="Warren J."/>
            <person name="Zhang J."/>
            <person name="Zhao Z."/>
            <person name="Zhou C."/>
            <person name="Zhu D."/>
            <person name="Lee S."/>
            <person name="Bess C."/>
            <person name="Blankenburg K."/>
            <person name="Forbes L."/>
            <person name="Fu Q."/>
            <person name="Gubbala S."/>
            <person name="Hirani K."/>
            <person name="Jayaseelan J.C."/>
            <person name="Lara F."/>
            <person name="Munidasa M."/>
            <person name="Palculict T."/>
            <person name="Patil S."/>
            <person name="Pu L.-L."/>
            <person name="Saada N."/>
            <person name="Tang L."/>
            <person name="Weissenberger G."/>
            <person name="Zhu Y."/>
            <person name="Hemphill L."/>
            <person name="Shang Y."/>
            <person name="Youmans B."/>
            <person name="Ayvaz T."/>
            <person name="Ross M."/>
            <person name="Santibanez J."/>
            <person name="Aqrawi P."/>
            <person name="Gross S."/>
            <person name="Joshi V."/>
            <person name="Fowler G."/>
            <person name="Nazareth L."/>
            <person name="Reid J."/>
            <person name="Worley K."/>
            <person name="Petrosino J."/>
            <person name="Highlander S."/>
            <person name="Gibbs R."/>
        </authorList>
    </citation>
    <scope>NUCLEOTIDE SEQUENCE [LARGE SCALE GENOMIC DNA]</scope>
    <source>
        <strain evidence="2">DSM 16973</strain>
    </source>
</reference>
<protein>
    <submittedName>
        <fullName evidence="2">Uncharacterized protein</fullName>
    </submittedName>
</protein>
<proteinExistence type="predicted"/>
<evidence type="ECO:0000313" key="3">
    <source>
        <dbReference type="Proteomes" id="UP000004394"/>
    </source>
</evidence>
<comment type="caution">
    <text evidence="2">The sequence shown here is derived from an EMBL/GenBank/DDBJ whole genome shotgun (WGS) entry which is preliminary data.</text>
</comment>
<feature type="compositionally biased region" description="Basic residues" evidence="1">
    <location>
        <begin position="27"/>
        <end position="54"/>
    </location>
</feature>
<accession>E0NRY0</accession>
<evidence type="ECO:0000256" key="1">
    <source>
        <dbReference type="SAM" id="MobiDB-lite"/>
    </source>
</evidence>
<feature type="non-terminal residue" evidence="2">
    <location>
        <position position="1"/>
    </location>
</feature>
<sequence>RHRLINPNFTNQKTTIINTRTANTKKAPQKQNKKTIHKQYNQHKDRKLSRKRGMKLSSHYTSYTFFY</sequence>
<gene>
    <name evidence="2" type="ORF">HMPREF0658_0931</name>
</gene>
<name>E0NRY0_9BACT</name>
<dbReference type="BioCyc" id="PMAR862515-HMP:GMOO-946-MONOMER"/>
<dbReference type="HOGENOM" id="CLU_2818613_0_0_10"/>
<dbReference type="EMBL" id="AEEI01000029">
    <property type="protein sequence ID" value="EFM02119.1"/>
    <property type="molecule type" value="Genomic_DNA"/>
</dbReference>
<feature type="region of interest" description="Disordered" evidence="1">
    <location>
        <begin position="21"/>
        <end position="54"/>
    </location>
</feature>
<dbReference type="STRING" id="862515.HMPREF0658_0931"/>
<organism evidence="2 3">
    <name type="scientific">Hoylesella marshii DSM 16973 = JCM 13450</name>
    <dbReference type="NCBI Taxonomy" id="862515"/>
    <lineage>
        <taxon>Bacteria</taxon>
        <taxon>Pseudomonadati</taxon>
        <taxon>Bacteroidota</taxon>
        <taxon>Bacteroidia</taxon>
        <taxon>Bacteroidales</taxon>
        <taxon>Prevotellaceae</taxon>
        <taxon>Hoylesella</taxon>
    </lineage>
</organism>